<dbReference type="EMBL" id="FZNP01000015">
    <property type="protein sequence ID" value="SNS33207.1"/>
    <property type="molecule type" value="Genomic_DNA"/>
</dbReference>
<organism evidence="1 2">
    <name type="scientific">Actinomadura mexicana</name>
    <dbReference type="NCBI Taxonomy" id="134959"/>
    <lineage>
        <taxon>Bacteria</taxon>
        <taxon>Bacillati</taxon>
        <taxon>Actinomycetota</taxon>
        <taxon>Actinomycetes</taxon>
        <taxon>Streptosporangiales</taxon>
        <taxon>Thermomonosporaceae</taxon>
        <taxon>Actinomadura</taxon>
    </lineage>
</organism>
<protein>
    <submittedName>
        <fullName evidence="1">Uncharacterized protein</fullName>
    </submittedName>
</protein>
<gene>
    <name evidence="1" type="ORF">SAMN06265355_11548</name>
</gene>
<evidence type="ECO:0000313" key="2">
    <source>
        <dbReference type="Proteomes" id="UP000198420"/>
    </source>
</evidence>
<name>A0A239DLA7_9ACTN</name>
<sequence>MSDSIPNVQLSAWREADHPPRRDMADVLCRTSTAREKALIGDEERIRRWERGEVLWPYPPYRGALEELTGRTADAFVVAV</sequence>
<proteinExistence type="predicted"/>
<dbReference type="AlphaFoldDB" id="A0A239DLA7"/>
<keyword evidence="2" id="KW-1185">Reference proteome</keyword>
<reference evidence="2" key="1">
    <citation type="submission" date="2017-06" db="EMBL/GenBank/DDBJ databases">
        <authorList>
            <person name="Varghese N."/>
            <person name="Submissions S."/>
        </authorList>
    </citation>
    <scope>NUCLEOTIDE SEQUENCE [LARGE SCALE GENOMIC DNA]</scope>
    <source>
        <strain evidence="2">DSM 44485</strain>
    </source>
</reference>
<dbReference type="Proteomes" id="UP000198420">
    <property type="component" value="Unassembled WGS sequence"/>
</dbReference>
<accession>A0A239DLA7</accession>
<evidence type="ECO:0000313" key="1">
    <source>
        <dbReference type="EMBL" id="SNS33207.1"/>
    </source>
</evidence>